<dbReference type="GeneID" id="64705362"/>
<dbReference type="EMBL" id="JABBWM010000016">
    <property type="protein sequence ID" value="KAG2112023.1"/>
    <property type="molecule type" value="Genomic_DNA"/>
</dbReference>
<keyword evidence="1" id="KW-0175">Coiled coil</keyword>
<reference evidence="2" key="1">
    <citation type="journal article" date="2020" name="New Phytol.">
        <title>Comparative genomics reveals dynamic genome evolution in host specialist ectomycorrhizal fungi.</title>
        <authorList>
            <person name="Lofgren L.A."/>
            <person name="Nguyen N.H."/>
            <person name="Vilgalys R."/>
            <person name="Ruytinx J."/>
            <person name="Liao H.L."/>
            <person name="Branco S."/>
            <person name="Kuo A."/>
            <person name="LaButti K."/>
            <person name="Lipzen A."/>
            <person name="Andreopoulos W."/>
            <person name="Pangilinan J."/>
            <person name="Riley R."/>
            <person name="Hundley H."/>
            <person name="Na H."/>
            <person name="Barry K."/>
            <person name="Grigoriev I.V."/>
            <person name="Stajich J.E."/>
            <person name="Kennedy P.G."/>
        </authorList>
    </citation>
    <scope>NUCLEOTIDE SEQUENCE</scope>
    <source>
        <strain evidence="2">FC423</strain>
    </source>
</reference>
<dbReference type="OrthoDB" id="10517897at2759"/>
<evidence type="ECO:0000313" key="3">
    <source>
        <dbReference type="Proteomes" id="UP000823399"/>
    </source>
</evidence>
<evidence type="ECO:0000256" key="1">
    <source>
        <dbReference type="SAM" id="Coils"/>
    </source>
</evidence>
<keyword evidence="3" id="KW-1185">Reference proteome</keyword>
<proteinExistence type="predicted"/>
<evidence type="ECO:0000313" key="2">
    <source>
        <dbReference type="EMBL" id="KAG2112023.1"/>
    </source>
</evidence>
<comment type="caution">
    <text evidence="2">The sequence shown here is derived from an EMBL/GenBank/DDBJ whole genome shotgun (WGS) entry which is preliminary data.</text>
</comment>
<dbReference type="Proteomes" id="UP000823399">
    <property type="component" value="Unassembled WGS sequence"/>
</dbReference>
<accession>A0A9P7FC31</accession>
<gene>
    <name evidence="2" type="ORF">F5147DRAFT_792719</name>
</gene>
<feature type="coiled-coil region" evidence="1">
    <location>
        <begin position="6"/>
        <end position="33"/>
    </location>
</feature>
<organism evidence="2 3">
    <name type="scientific">Suillus discolor</name>
    <dbReference type="NCBI Taxonomy" id="1912936"/>
    <lineage>
        <taxon>Eukaryota</taxon>
        <taxon>Fungi</taxon>
        <taxon>Dikarya</taxon>
        <taxon>Basidiomycota</taxon>
        <taxon>Agaricomycotina</taxon>
        <taxon>Agaricomycetes</taxon>
        <taxon>Agaricomycetidae</taxon>
        <taxon>Boletales</taxon>
        <taxon>Suillineae</taxon>
        <taxon>Suillaceae</taxon>
        <taxon>Suillus</taxon>
    </lineage>
</organism>
<protein>
    <submittedName>
        <fullName evidence="2">Uncharacterized protein</fullName>
    </submittedName>
</protein>
<sequence length="288" mass="32291">MRGGGLTVLQNLREEAQRQERQRQEELRRNKAQADIVAFFQLYDAKWQELKLSKKLTSVMVWADNLTPTNLQSVSLPGFIDVTQGAASCLRCTANRTFGGSEPCLTNYHYTKLSWSSESKAKFLSVHVLEMSWILSCHLQSVLLSSKTEIKAFFEATPTQRTFSDTQGQNETHSVPHRLLSSNLSMRIMLASICTAKHTTNMSVDNPVQSANELLLASARRIKRPGKCHCVEGRMDFHIDIADCKTAGKANLAFMIPESSNSSTKRVLDGIEDDWSRTVGDFALWLTS</sequence>
<dbReference type="RefSeq" id="XP_041295080.1">
    <property type="nucleotide sequence ID" value="XM_041443103.1"/>
</dbReference>
<dbReference type="AlphaFoldDB" id="A0A9P7FC31"/>
<name>A0A9P7FC31_9AGAM</name>